<reference evidence="2 3" key="1">
    <citation type="journal article" date="2013" name="Mar. Genomics">
        <title>Expression of sulfatases in Rhodopirellula baltica and the diversity of sulfatases in the genus Rhodopirellula.</title>
        <authorList>
            <person name="Wegner C.E."/>
            <person name="Richter-Heitmann T."/>
            <person name="Klindworth A."/>
            <person name="Klockow C."/>
            <person name="Richter M."/>
            <person name="Achstetter T."/>
            <person name="Glockner F.O."/>
            <person name="Harder J."/>
        </authorList>
    </citation>
    <scope>NUCLEOTIDE SEQUENCE [LARGE SCALE GENOMIC DNA]</scope>
    <source>
        <strain evidence="2 3">WH47</strain>
    </source>
</reference>
<dbReference type="AlphaFoldDB" id="F2AKA0"/>
<proteinExistence type="predicted"/>
<dbReference type="PANTHER" id="PTHR20883">
    <property type="entry name" value="PHYTANOYL-COA DIOXYGENASE DOMAIN CONTAINING 1"/>
    <property type="match status" value="1"/>
</dbReference>
<dbReference type="Gene3D" id="2.60.120.620">
    <property type="entry name" value="q2cbj1_9rhob like domain"/>
    <property type="match status" value="1"/>
</dbReference>
<dbReference type="SUPFAM" id="SSF51197">
    <property type="entry name" value="Clavaminate synthase-like"/>
    <property type="match status" value="1"/>
</dbReference>
<dbReference type="PATRIC" id="fig|991778.3.peg.74"/>
<dbReference type="EMBL" id="AFAR01000001">
    <property type="protein sequence ID" value="EGF29968.1"/>
    <property type="molecule type" value="Genomic_DNA"/>
</dbReference>
<keyword evidence="2" id="KW-0560">Oxidoreductase</keyword>
<protein>
    <submittedName>
        <fullName evidence="2">Phytanoyl-CoA dioxygenase</fullName>
    </submittedName>
</protein>
<evidence type="ECO:0000313" key="2">
    <source>
        <dbReference type="EMBL" id="EGF29968.1"/>
    </source>
</evidence>
<dbReference type="InterPro" id="IPR008775">
    <property type="entry name" value="Phytyl_CoA_dOase-like"/>
</dbReference>
<dbReference type="PANTHER" id="PTHR20883:SF48">
    <property type="entry name" value="ECTOINE DIOXYGENASE"/>
    <property type="match status" value="1"/>
</dbReference>
<evidence type="ECO:0000313" key="3">
    <source>
        <dbReference type="Proteomes" id="UP000006222"/>
    </source>
</evidence>
<dbReference type="RefSeq" id="WP_007324067.1">
    <property type="nucleotide sequence ID" value="NZ_AFAR01000001.1"/>
</dbReference>
<dbReference type="Pfam" id="PF05721">
    <property type="entry name" value="PhyH"/>
    <property type="match status" value="1"/>
</dbReference>
<gene>
    <name evidence="2" type="ORF">RBWH47_03886</name>
</gene>
<dbReference type="Proteomes" id="UP000006222">
    <property type="component" value="Unassembled WGS sequence"/>
</dbReference>
<organism evidence="2 3">
    <name type="scientific">Rhodopirellula baltica WH47</name>
    <dbReference type="NCBI Taxonomy" id="991778"/>
    <lineage>
        <taxon>Bacteria</taxon>
        <taxon>Pseudomonadati</taxon>
        <taxon>Planctomycetota</taxon>
        <taxon>Planctomycetia</taxon>
        <taxon>Pirellulales</taxon>
        <taxon>Pirellulaceae</taxon>
        <taxon>Rhodopirellula</taxon>
    </lineage>
</organism>
<comment type="caution">
    <text evidence="2">The sequence shown here is derived from an EMBL/GenBank/DDBJ whole genome shotgun (WGS) entry which is preliminary data.</text>
</comment>
<name>F2AKA0_RHOBT</name>
<dbReference type="GO" id="GO:0005506">
    <property type="term" value="F:iron ion binding"/>
    <property type="evidence" value="ECO:0007669"/>
    <property type="project" value="UniProtKB-ARBA"/>
</dbReference>
<sequence length="244" mass="26967">MSSDELDRDGFQILRGVVPRSMVKHLLDVCTQTLIQESESVRARSSRGHVYAARNLIGSIPEVTTVWQCEPLIDFLMKQLGDELGLVRALFFDKPPDRTWALPWHKDTSIAVDDNAVDSDCFSRPTVKAGVPHFIAADDVLRRMLTLRIHLDEVTDENGPLRVIPGSHHSSDSDGVDVSAAMSILAKAGDVLAMRPLLSHCSGSSQPGTRRHRRILHLEFAESRVLPDSVKWHDFVAPTSASGC</sequence>
<dbReference type="GO" id="GO:0016706">
    <property type="term" value="F:2-oxoglutarate-dependent dioxygenase activity"/>
    <property type="evidence" value="ECO:0007669"/>
    <property type="project" value="UniProtKB-ARBA"/>
</dbReference>
<comment type="cofactor">
    <cofactor evidence="1">
        <name>Fe(2+)</name>
        <dbReference type="ChEBI" id="CHEBI:29033"/>
    </cofactor>
</comment>
<keyword evidence="2" id="KW-0223">Dioxygenase</keyword>
<evidence type="ECO:0000256" key="1">
    <source>
        <dbReference type="ARBA" id="ARBA00001954"/>
    </source>
</evidence>
<accession>F2AKA0</accession>